<feature type="transmembrane region" description="Helical" evidence="1">
    <location>
        <begin position="120"/>
        <end position="144"/>
    </location>
</feature>
<proteinExistence type="predicted"/>
<dbReference type="EMBL" id="KV722343">
    <property type="protein sequence ID" value="OCH94498.1"/>
    <property type="molecule type" value="Genomic_DNA"/>
</dbReference>
<feature type="transmembrane region" description="Helical" evidence="1">
    <location>
        <begin position="179"/>
        <end position="200"/>
    </location>
</feature>
<evidence type="ECO:0000259" key="2">
    <source>
        <dbReference type="Pfam" id="PF20151"/>
    </source>
</evidence>
<evidence type="ECO:0000313" key="3">
    <source>
        <dbReference type="EMBL" id="OCH94498.1"/>
    </source>
</evidence>
<keyword evidence="4" id="KW-1185">Reference proteome</keyword>
<accession>A0A8E2DRL8</accession>
<dbReference type="InterPro" id="IPR045340">
    <property type="entry name" value="DUF6533"/>
</dbReference>
<name>A0A8E2DRL8_9APHY</name>
<keyword evidence="1" id="KW-0472">Membrane</keyword>
<keyword evidence="1" id="KW-0812">Transmembrane</keyword>
<dbReference type="OrthoDB" id="3354157at2759"/>
<feature type="transmembrane region" description="Helical" evidence="1">
    <location>
        <begin position="221"/>
        <end position="240"/>
    </location>
</feature>
<feature type="domain" description="DUF6533" evidence="2">
    <location>
        <begin position="22"/>
        <end position="60"/>
    </location>
</feature>
<evidence type="ECO:0000256" key="1">
    <source>
        <dbReference type="SAM" id="Phobius"/>
    </source>
</evidence>
<dbReference type="Proteomes" id="UP000250043">
    <property type="component" value="Unassembled WGS sequence"/>
</dbReference>
<gene>
    <name evidence="3" type="ORF">OBBRIDRAFT_123301</name>
</gene>
<evidence type="ECO:0000313" key="4">
    <source>
        <dbReference type="Proteomes" id="UP000250043"/>
    </source>
</evidence>
<organism evidence="3 4">
    <name type="scientific">Obba rivulosa</name>
    <dbReference type="NCBI Taxonomy" id="1052685"/>
    <lineage>
        <taxon>Eukaryota</taxon>
        <taxon>Fungi</taxon>
        <taxon>Dikarya</taxon>
        <taxon>Basidiomycota</taxon>
        <taxon>Agaricomycotina</taxon>
        <taxon>Agaricomycetes</taxon>
        <taxon>Polyporales</taxon>
        <taxon>Gelatoporiaceae</taxon>
        <taxon>Obba</taxon>
    </lineage>
</organism>
<keyword evidence="1" id="KW-1133">Transmembrane helix</keyword>
<feature type="transmembrane region" description="Helical" evidence="1">
    <location>
        <begin position="87"/>
        <end position="108"/>
    </location>
</feature>
<dbReference type="Pfam" id="PF20151">
    <property type="entry name" value="DUF6533"/>
    <property type="match status" value="1"/>
</dbReference>
<dbReference type="AlphaFoldDB" id="A0A8E2DRL8"/>
<feature type="transmembrane region" description="Helical" evidence="1">
    <location>
        <begin position="48"/>
        <end position="67"/>
    </location>
</feature>
<sequence>MSFQLDANSVSDLRLVRAISWAGYALLVFEFFDTLFDEIEFIWPTRVSTVKIIFLANRYGNLAALMLANLQTAGIWQGSGPDFCLSVVTFITVMNYVSFASIHLLLLLRAWAVCERKRRILVILVSLFTVYAVSTLVILIWGFMSIDNVPADPVDPDFDPLVMLQGTCVSPIPNYLWSIWLPGLLLETTIFCLTIATLRHHDLRWRFLTNKPIVYTLYRDGTVYFVVAMFSSLFNIFVWVCYADSVKNMLSNTFTLSLINVVGQRLVLDLRKIDDTEEVSTTHIGRVIEAVPSRPLSPMSFGLRPYRVRDNSIEWLEPSGPPVEADGMMEMVLMPMDRTKRIGDRDESEPLDIP</sequence>
<feature type="transmembrane region" description="Helical" evidence="1">
    <location>
        <begin position="18"/>
        <end position="36"/>
    </location>
</feature>
<protein>
    <recommendedName>
        <fullName evidence="2">DUF6533 domain-containing protein</fullName>
    </recommendedName>
</protein>
<reference evidence="3 4" key="1">
    <citation type="submission" date="2016-07" db="EMBL/GenBank/DDBJ databases">
        <title>Draft genome of the white-rot fungus Obba rivulosa 3A-2.</title>
        <authorList>
            <consortium name="DOE Joint Genome Institute"/>
            <person name="Miettinen O."/>
            <person name="Riley R."/>
            <person name="Acob R."/>
            <person name="Barry K."/>
            <person name="Cullen D."/>
            <person name="De Vries R."/>
            <person name="Hainaut M."/>
            <person name="Hatakka A."/>
            <person name="Henrissat B."/>
            <person name="Hilden K."/>
            <person name="Kuo R."/>
            <person name="Labutti K."/>
            <person name="Lipzen A."/>
            <person name="Makela M.R."/>
            <person name="Sandor L."/>
            <person name="Spatafora J.W."/>
            <person name="Grigoriev I.V."/>
            <person name="Hibbett D.S."/>
        </authorList>
    </citation>
    <scope>NUCLEOTIDE SEQUENCE [LARGE SCALE GENOMIC DNA]</scope>
    <source>
        <strain evidence="3 4">3A-2</strain>
    </source>
</reference>